<evidence type="ECO:0000256" key="1">
    <source>
        <dbReference type="ARBA" id="ARBA00004651"/>
    </source>
</evidence>
<keyword evidence="7 8" id="KW-0472">Membrane</keyword>
<dbReference type="GO" id="GO:0005886">
    <property type="term" value="C:plasma membrane"/>
    <property type="evidence" value="ECO:0007669"/>
    <property type="project" value="UniProtKB-SubCell"/>
</dbReference>
<dbReference type="Proteomes" id="UP000000271">
    <property type="component" value="Chromosome"/>
</dbReference>
<feature type="transmembrane region" description="Helical" evidence="8">
    <location>
        <begin position="7"/>
        <end position="40"/>
    </location>
</feature>
<organism evidence="9 10">
    <name type="scientific">Bacillus selenitireducens (strain ATCC 700615 / DSM 15326 / MLS10)</name>
    <dbReference type="NCBI Taxonomy" id="439292"/>
    <lineage>
        <taxon>Bacteria</taxon>
        <taxon>Bacillati</taxon>
        <taxon>Bacillota</taxon>
        <taxon>Bacilli</taxon>
        <taxon>Bacillales</taxon>
        <taxon>Bacillaceae</taxon>
        <taxon>Salisediminibacterium</taxon>
    </lineage>
</organism>
<evidence type="ECO:0000256" key="6">
    <source>
        <dbReference type="ARBA" id="ARBA00022989"/>
    </source>
</evidence>
<dbReference type="HOGENOM" id="CLU_054750_0_0_9"/>
<keyword evidence="6 8" id="KW-1133">Transmembrane helix</keyword>
<evidence type="ECO:0000256" key="4">
    <source>
        <dbReference type="ARBA" id="ARBA00022475"/>
    </source>
</evidence>
<sequence length="244" mass="26610">MDLELIQWLVIVATGVMIGLAKTGIPALGILVVTLMATVFPARESIGIVLPILIVGDIVAVTYYRRSVDWPILTRLIPWVSGGLILGFILLFTVTESRPIEIGIGLIVIGMILLQSFKGLQRNTQGTKPLWFVIGMGTLGGFTTMIGNAAGPVMTLFFLSYGLSKLQFVGTGAWFFLTVNLIKVPLFMYLGLITLHTLTINALMIPMILAGTWLGIRLLPWIPQALFNRIVLILSFIGAVMLLV</sequence>
<evidence type="ECO:0000256" key="3">
    <source>
        <dbReference type="ARBA" id="ARBA00022448"/>
    </source>
</evidence>
<dbReference type="PANTHER" id="PTHR30269:SF23">
    <property type="entry name" value="MEMBRANE TRANSPORTER PROTEIN YDHB-RELATED"/>
    <property type="match status" value="1"/>
</dbReference>
<dbReference type="OrthoDB" id="9801058at2"/>
<evidence type="ECO:0000313" key="10">
    <source>
        <dbReference type="Proteomes" id="UP000000271"/>
    </source>
</evidence>
<dbReference type="PANTHER" id="PTHR30269">
    <property type="entry name" value="TRANSMEMBRANE PROTEIN YFCA"/>
    <property type="match status" value="1"/>
</dbReference>
<keyword evidence="5 8" id="KW-0812">Transmembrane</keyword>
<keyword evidence="10" id="KW-1185">Reference proteome</keyword>
<accession>D6XXC5</accession>
<gene>
    <name evidence="9" type="ordered locus">Bsel_0444</name>
</gene>
<reference evidence="9" key="1">
    <citation type="submission" date="2009-10" db="EMBL/GenBank/DDBJ databases">
        <title>Complete sequence of Bacillus selenitireducens MLS10.</title>
        <authorList>
            <consortium name="US DOE Joint Genome Institute"/>
            <person name="Lucas S."/>
            <person name="Copeland A."/>
            <person name="Lapidus A."/>
            <person name="Glavina del Rio T."/>
            <person name="Dalin E."/>
            <person name="Tice H."/>
            <person name="Bruce D."/>
            <person name="Goodwin L."/>
            <person name="Pitluck S."/>
            <person name="Sims D."/>
            <person name="Brettin T."/>
            <person name="Detter J.C."/>
            <person name="Han C."/>
            <person name="Larimer F."/>
            <person name="Land M."/>
            <person name="Hauser L."/>
            <person name="Kyrpides N."/>
            <person name="Ovchinnikova G."/>
            <person name="Stolz J."/>
        </authorList>
    </citation>
    <scope>NUCLEOTIDE SEQUENCE [LARGE SCALE GENOMIC DNA]</scope>
    <source>
        <strain evidence="9">MLS10</strain>
    </source>
</reference>
<dbReference type="AlphaFoldDB" id="D6XXC5"/>
<keyword evidence="3" id="KW-0813">Transport</keyword>
<evidence type="ECO:0000313" key="9">
    <source>
        <dbReference type="EMBL" id="ADH97982.1"/>
    </source>
</evidence>
<name>D6XXC5_BACIE</name>
<dbReference type="InterPro" id="IPR052017">
    <property type="entry name" value="TSUP"/>
</dbReference>
<dbReference type="KEGG" id="bse:Bsel_0444"/>
<evidence type="ECO:0000256" key="7">
    <source>
        <dbReference type="ARBA" id="ARBA00023136"/>
    </source>
</evidence>
<evidence type="ECO:0000256" key="2">
    <source>
        <dbReference type="ARBA" id="ARBA00009142"/>
    </source>
</evidence>
<keyword evidence="4 8" id="KW-1003">Cell membrane</keyword>
<evidence type="ECO:0000256" key="5">
    <source>
        <dbReference type="ARBA" id="ARBA00022692"/>
    </source>
</evidence>
<protein>
    <recommendedName>
        <fullName evidence="8">Probable membrane transporter protein</fullName>
    </recommendedName>
</protein>
<dbReference type="RefSeq" id="WP_013171411.1">
    <property type="nucleotide sequence ID" value="NC_014219.1"/>
</dbReference>
<feature type="transmembrane region" description="Helical" evidence="8">
    <location>
        <begin position="46"/>
        <end position="64"/>
    </location>
</feature>
<dbReference type="Pfam" id="PF01925">
    <property type="entry name" value="TauE"/>
    <property type="match status" value="1"/>
</dbReference>
<feature type="transmembrane region" description="Helical" evidence="8">
    <location>
        <begin position="100"/>
        <end position="117"/>
    </location>
</feature>
<feature type="transmembrane region" description="Helical" evidence="8">
    <location>
        <begin position="129"/>
        <end position="150"/>
    </location>
</feature>
<comment type="similarity">
    <text evidence="2 8">Belongs to the 4-toluene sulfonate uptake permease (TSUP) (TC 2.A.102) family.</text>
</comment>
<dbReference type="InterPro" id="IPR002781">
    <property type="entry name" value="TM_pro_TauE-like"/>
</dbReference>
<feature type="transmembrane region" description="Helical" evidence="8">
    <location>
        <begin position="76"/>
        <end position="94"/>
    </location>
</feature>
<evidence type="ECO:0000256" key="8">
    <source>
        <dbReference type="RuleBase" id="RU363041"/>
    </source>
</evidence>
<dbReference type="STRING" id="439292.Bsel_0444"/>
<dbReference type="EMBL" id="CP001791">
    <property type="protein sequence ID" value="ADH97982.1"/>
    <property type="molecule type" value="Genomic_DNA"/>
</dbReference>
<feature type="transmembrane region" description="Helical" evidence="8">
    <location>
        <begin position="189"/>
        <end position="214"/>
    </location>
</feature>
<dbReference type="eggNOG" id="COG0730">
    <property type="taxonomic scope" value="Bacteria"/>
</dbReference>
<comment type="subcellular location">
    <subcellularLocation>
        <location evidence="1 8">Cell membrane</location>
        <topology evidence="1 8">Multi-pass membrane protein</topology>
    </subcellularLocation>
</comment>
<feature type="transmembrane region" description="Helical" evidence="8">
    <location>
        <begin position="226"/>
        <end position="243"/>
    </location>
</feature>
<proteinExistence type="inferred from homology"/>